<dbReference type="Pfam" id="PF04545">
    <property type="entry name" value="Sigma70_r4"/>
    <property type="match status" value="1"/>
</dbReference>
<proteinExistence type="predicted"/>
<dbReference type="InterPro" id="IPR007630">
    <property type="entry name" value="RNA_pol_sigma70_r4"/>
</dbReference>
<feature type="domain" description="TnsA endonuclease N-terminal" evidence="2">
    <location>
        <begin position="240"/>
        <end position="313"/>
    </location>
</feature>
<dbReference type="GO" id="GO:0003700">
    <property type="term" value="F:DNA-binding transcription factor activity"/>
    <property type="evidence" value="ECO:0007669"/>
    <property type="project" value="InterPro"/>
</dbReference>
<dbReference type="AlphaFoldDB" id="A0AAW5ECM8"/>
<protein>
    <recommendedName>
        <fullName evidence="5">RNA polymerase sigma-70 region 4 domain-containing protein</fullName>
    </recommendedName>
</protein>
<gene>
    <name evidence="3" type="ORF">MJG50_17875</name>
</gene>
<evidence type="ECO:0000313" key="3">
    <source>
        <dbReference type="EMBL" id="MCH1627206.1"/>
    </source>
</evidence>
<organism evidence="3 4">
    <name type="scientific">Fredinandcohnia quinoae</name>
    <dbReference type="NCBI Taxonomy" id="2918902"/>
    <lineage>
        <taxon>Bacteria</taxon>
        <taxon>Bacillati</taxon>
        <taxon>Bacillota</taxon>
        <taxon>Bacilli</taxon>
        <taxon>Bacillales</taxon>
        <taxon>Bacillaceae</taxon>
        <taxon>Fredinandcohnia</taxon>
    </lineage>
</organism>
<keyword evidence="4" id="KW-1185">Reference proteome</keyword>
<evidence type="ECO:0000313" key="4">
    <source>
        <dbReference type="Proteomes" id="UP001431131"/>
    </source>
</evidence>
<dbReference type="EMBL" id="JAKTTI010000036">
    <property type="protein sequence ID" value="MCH1627206.1"/>
    <property type="molecule type" value="Genomic_DNA"/>
</dbReference>
<dbReference type="InterPro" id="IPR000943">
    <property type="entry name" value="RNA_pol_sigma70"/>
</dbReference>
<evidence type="ECO:0008006" key="5">
    <source>
        <dbReference type="Google" id="ProtNLM"/>
    </source>
</evidence>
<accession>A0AAW5ECM8</accession>
<dbReference type="Pfam" id="PF08722">
    <property type="entry name" value="Tn7_TnsA-like_N"/>
    <property type="match status" value="1"/>
</dbReference>
<dbReference type="CDD" id="cd06171">
    <property type="entry name" value="Sigma70_r4"/>
    <property type="match status" value="1"/>
</dbReference>
<name>A0AAW5ECM8_9BACI</name>
<dbReference type="SUPFAM" id="SSF88659">
    <property type="entry name" value="Sigma3 and sigma4 domains of RNA polymerase sigma factors"/>
    <property type="match status" value="1"/>
</dbReference>
<dbReference type="InterPro" id="IPR014833">
    <property type="entry name" value="TnsA_N"/>
</dbReference>
<dbReference type="RefSeq" id="WP_240257127.1">
    <property type="nucleotide sequence ID" value="NZ_JAKTTI010000036.1"/>
</dbReference>
<evidence type="ECO:0000259" key="1">
    <source>
        <dbReference type="Pfam" id="PF04545"/>
    </source>
</evidence>
<dbReference type="PRINTS" id="PR00046">
    <property type="entry name" value="SIGMA70FCT"/>
</dbReference>
<dbReference type="GO" id="GO:0006352">
    <property type="term" value="P:DNA-templated transcription initiation"/>
    <property type="evidence" value="ECO:0007669"/>
    <property type="project" value="InterPro"/>
</dbReference>
<reference evidence="3" key="1">
    <citation type="submission" date="2022-02" db="EMBL/GenBank/DDBJ databases">
        <title>Fredinandcohnia quinoae sp. nov. isolated from Chenopodium quinoa seeds.</title>
        <authorList>
            <person name="Saati-Santamaria Z."/>
            <person name="Flores-Felix J.D."/>
            <person name="Igual J.M."/>
            <person name="Velazquez E."/>
            <person name="Garcia-Fraile P."/>
            <person name="Martinez-Molina E."/>
        </authorList>
    </citation>
    <scope>NUCLEOTIDE SEQUENCE</scope>
    <source>
        <strain evidence="3">SECRCQ15</strain>
    </source>
</reference>
<dbReference type="InterPro" id="IPR013324">
    <property type="entry name" value="RNA_pol_sigma_r3/r4-like"/>
</dbReference>
<dbReference type="Proteomes" id="UP001431131">
    <property type="component" value="Unassembled WGS sequence"/>
</dbReference>
<dbReference type="Gene3D" id="3.40.91.30">
    <property type="match status" value="1"/>
</dbReference>
<feature type="domain" description="RNA polymerase sigma-70 region 4" evidence="1">
    <location>
        <begin position="33"/>
        <end position="77"/>
    </location>
</feature>
<evidence type="ECO:0000259" key="2">
    <source>
        <dbReference type="Pfam" id="PF08722"/>
    </source>
</evidence>
<dbReference type="InterPro" id="IPR036388">
    <property type="entry name" value="WH-like_DNA-bd_sf"/>
</dbReference>
<comment type="caution">
    <text evidence="3">The sequence shown here is derived from an EMBL/GenBank/DDBJ whole genome shotgun (WGS) entry which is preliminary data.</text>
</comment>
<sequence length="406" mass="48527">MEKTNQKNDIDNYMEIFQDNFILAIEEAIKKHKHREIMYLRFGLFDEEFYTLQEIGEMFSLSRERIRQIINSSIKKILYRGNIKFENCRYFLDTIYNWVSPGCENELLNTAILVMRLETFPRVLIINLLCRLCFHNDDRFKEKEKAVLEYVTTMQNSLTESKAEKEKQKKKFERIFKQVIWQDYRSTISHTQLKNITPKRQVNHRISHHSGSFYSKKNGTDIEYESSLEYNFCLYLEEVDKVIGYVQQPVKIKYTYKNQIFTYYPDFLVVLEDKSGILVEIKTRNKMALFQNLIKYKALQQFCGIKGFGYLVIEKNLSLSDYILHKVDPIKKDQFLKCVQQKDIDWIEYKKIRNELGITTKDFISLVINNNLKWTLLPFSVSKSNSVNTDFIEKHLSLMDKKEFID</sequence>
<dbReference type="Gene3D" id="1.10.10.10">
    <property type="entry name" value="Winged helix-like DNA-binding domain superfamily/Winged helix DNA-binding domain"/>
    <property type="match status" value="1"/>
</dbReference>